<organism evidence="3 4">
    <name type="scientific">Alternaria dauci</name>
    <dbReference type="NCBI Taxonomy" id="48095"/>
    <lineage>
        <taxon>Eukaryota</taxon>
        <taxon>Fungi</taxon>
        <taxon>Dikarya</taxon>
        <taxon>Ascomycota</taxon>
        <taxon>Pezizomycotina</taxon>
        <taxon>Dothideomycetes</taxon>
        <taxon>Pleosporomycetidae</taxon>
        <taxon>Pleosporales</taxon>
        <taxon>Pleosporineae</taxon>
        <taxon>Pleosporaceae</taxon>
        <taxon>Alternaria</taxon>
        <taxon>Alternaria sect. Porri</taxon>
    </lineage>
</organism>
<feature type="region of interest" description="Disordered" evidence="1">
    <location>
        <begin position="1"/>
        <end position="108"/>
    </location>
</feature>
<keyword evidence="4" id="KW-1185">Reference proteome</keyword>
<feature type="compositionally biased region" description="Polar residues" evidence="1">
    <location>
        <begin position="33"/>
        <end position="44"/>
    </location>
</feature>
<dbReference type="InterPro" id="IPR052895">
    <property type="entry name" value="HetReg/Transcr_Mod"/>
</dbReference>
<evidence type="ECO:0000313" key="3">
    <source>
        <dbReference type="EMBL" id="KAL1794427.1"/>
    </source>
</evidence>
<feature type="compositionally biased region" description="Basic and acidic residues" evidence="1">
    <location>
        <begin position="18"/>
        <end position="28"/>
    </location>
</feature>
<name>A0ABR3UE13_9PLEO</name>
<dbReference type="PANTHER" id="PTHR24148:SF64">
    <property type="entry name" value="HETEROKARYON INCOMPATIBILITY DOMAIN-CONTAINING PROTEIN"/>
    <property type="match status" value="1"/>
</dbReference>
<dbReference type="InterPro" id="IPR010730">
    <property type="entry name" value="HET"/>
</dbReference>
<dbReference type="RefSeq" id="XP_069305011.1">
    <property type="nucleotide sequence ID" value="XM_069454039.1"/>
</dbReference>
<comment type="caution">
    <text evidence="3">The sequence shown here is derived from an EMBL/GenBank/DDBJ whole genome shotgun (WGS) entry which is preliminary data.</text>
</comment>
<evidence type="ECO:0000256" key="1">
    <source>
        <dbReference type="SAM" id="MobiDB-lite"/>
    </source>
</evidence>
<feature type="domain" description="Heterokaryon incompatibility" evidence="2">
    <location>
        <begin position="203"/>
        <end position="367"/>
    </location>
</feature>
<dbReference type="Pfam" id="PF06985">
    <property type="entry name" value="HET"/>
    <property type="match status" value="1"/>
</dbReference>
<evidence type="ECO:0000313" key="4">
    <source>
        <dbReference type="Proteomes" id="UP001578633"/>
    </source>
</evidence>
<reference evidence="3 4" key="1">
    <citation type="submission" date="2024-09" db="EMBL/GenBank/DDBJ databases">
        <title>T2T genomes of carrot and Alternaria dauci and their utility for understanding host-pathogen interaction during carrot leaf blight disease.</title>
        <authorList>
            <person name="Liu W."/>
            <person name="Xu S."/>
            <person name="Ou C."/>
            <person name="Liu X."/>
            <person name="Zhuang F."/>
            <person name="Deng X.W."/>
        </authorList>
    </citation>
    <scope>NUCLEOTIDE SEQUENCE [LARGE SCALE GENOMIC DNA]</scope>
    <source>
        <strain evidence="3 4">A2016</strain>
    </source>
</reference>
<proteinExistence type="predicted"/>
<sequence>MPPKKQAPNSTRKRRRHQTQDEPVERLRKSIRHSATSDQMNGGLQSPPRTPTPVGRGSVYITDRYEPHLQPDSTNEPGRQYDTQSATPQSAVKHSPHTNLEGTGETAGSSAPIILQKLEWAPPSSVKIKRLGFNTPTGAPPGAGKGCRLAGAVRQVIRMYSYTRISKHQSRLLLIKPGAFDDQISASLLAVDDDRLGSSDVPYAALSYNWGVGGDGSHTIIIQDDPASLRTDCVGNVVDALKTAMNHKMLKVQPNLHEALKHLRNDKYVVSIWVDALCINQFDITEKEEQVLKMAQIYRKAYNVNIWLGSDKASDVISDRAMTFIPKVIDLENHSTLLTSDVHIEEWASLYELLKWSWFSRRWVVQELAFAQSASVHCGRHKRRWSDFQTAIAIFDRHFNAPKPRLIAHYASAHAKRIHQDDDSTLEIEQLGAKLLVDMTSSLFRKRPDGSLESTKGLESLVCSLSGFDTSDPRDTINAFRSISKEADRLETRQRAPQPPPAPSYSKDLFEVYRDFVKWVIADTGSLDIICRHWALKERKQCTPTTPRLVELPSWILFVEDSTWGKGEELFRGRKAGDSFVGMPDGRNYNACASGMLYKQADVKFPKRTTLHSSPKKGGTIAQNLNSPAQIIHDMSLSVKGVIIGNVSFRTDPFPDGVITKDCLEGLGWSFDRDATEITDVPDQLWQTLVADRSPKGSPTLPFYKAACQHCLTYQTNNGHININTILRHNIQDGEQSIVNDYLCRVRAVTWNRSFIKGDALCHAAGQTCSAYHGQFVGFGPPKTERGDMLAILYGCSVPVVLRPVANESGEHAGYLFVGEAYVYGNMEGEAFNHQYEKKVFKIL</sequence>
<gene>
    <name evidence="3" type="ORF">ACET3X_007848</name>
</gene>
<dbReference type="Proteomes" id="UP001578633">
    <property type="component" value="Chromosome 7"/>
</dbReference>
<dbReference type="Pfam" id="PF26639">
    <property type="entry name" value="Het-6_barrel"/>
    <property type="match status" value="1"/>
</dbReference>
<evidence type="ECO:0000259" key="2">
    <source>
        <dbReference type="Pfam" id="PF06985"/>
    </source>
</evidence>
<dbReference type="PANTHER" id="PTHR24148">
    <property type="entry name" value="ANKYRIN REPEAT DOMAIN-CONTAINING PROTEIN 39 HOMOLOG-RELATED"/>
    <property type="match status" value="1"/>
</dbReference>
<dbReference type="EMBL" id="JBHGVX010000007">
    <property type="protein sequence ID" value="KAL1794427.1"/>
    <property type="molecule type" value="Genomic_DNA"/>
</dbReference>
<protein>
    <recommendedName>
        <fullName evidence="2">Heterokaryon incompatibility domain-containing protein</fullName>
    </recommendedName>
</protein>
<dbReference type="GeneID" id="96088170"/>
<feature type="compositionally biased region" description="Polar residues" evidence="1">
    <location>
        <begin position="71"/>
        <end position="108"/>
    </location>
</feature>
<accession>A0ABR3UE13</accession>